<keyword evidence="1" id="KW-1133">Transmembrane helix</keyword>
<feature type="transmembrane region" description="Helical" evidence="1">
    <location>
        <begin position="16"/>
        <end position="40"/>
    </location>
</feature>
<dbReference type="InterPro" id="IPR014196">
    <property type="entry name" value="SpoIIM"/>
</dbReference>
<dbReference type="NCBIfam" id="TIGR02831">
    <property type="entry name" value="spo_II_M"/>
    <property type="match status" value="1"/>
</dbReference>
<comment type="caution">
    <text evidence="2">The sequence shown here is derived from an EMBL/GenBank/DDBJ whole genome shotgun (WGS) entry which is preliminary data.</text>
</comment>
<evidence type="ECO:0000313" key="2">
    <source>
        <dbReference type="EMBL" id="MFC7750696.1"/>
    </source>
</evidence>
<evidence type="ECO:0000256" key="1">
    <source>
        <dbReference type="SAM" id="Phobius"/>
    </source>
</evidence>
<dbReference type="RefSeq" id="WP_246068163.1">
    <property type="nucleotide sequence ID" value="NZ_JBHTGQ010000027.1"/>
</dbReference>
<feature type="transmembrane region" description="Helical" evidence="1">
    <location>
        <begin position="179"/>
        <end position="199"/>
    </location>
</feature>
<keyword evidence="1" id="KW-0812">Transmembrane</keyword>
<dbReference type="Pfam" id="PF01944">
    <property type="entry name" value="SpoIIM"/>
    <property type="match status" value="1"/>
</dbReference>
<feature type="transmembrane region" description="Helical" evidence="1">
    <location>
        <begin position="82"/>
        <end position="102"/>
    </location>
</feature>
<proteinExistence type="predicted"/>
<feature type="transmembrane region" description="Helical" evidence="1">
    <location>
        <begin position="109"/>
        <end position="133"/>
    </location>
</feature>
<accession>A0ABW2V7G1</accession>
<reference evidence="3" key="1">
    <citation type="journal article" date="2019" name="Int. J. Syst. Evol. Microbiol.">
        <title>The Global Catalogue of Microorganisms (GCM) 10K type strain sequencing project: providing services to taxonomists for standard genome sequencing and annotation.</title>
        <authorList>
            <consortium name="The Broad Institute Genomics Platform"/>
            <consortium name="The Broad Institute Genome Sequencing Center for Infectious Disease"/>
            <person name="Wu L."/>
            <person name="Ma J."/>
        </authorList>
    </citation>
    <scope>NUCLEOTIDE SEQUENCE [LARGE SCALE GENOMIC DNA]</scope>
    <source>
        <strain evidence="3">JCM 18657</strain>
    </source>
</reference>
<dbReference type="PIRSF" id="PIRSF038973">
    <property type="entry name" value="SpoIIM"/>
    <property type="match status" value="1"/>
</dbReference>
<feature type="transmembrane region" description="Helical" evidence="1">
    <location>
        <begin position="139"/>
        <end position="159"/>
    </location>
</feature>
<keyword evidence="3" id="KW-1185">Reference proteome</keyword>
<name>A0ABW2V7G1_9BACL</name>
<protein>
    <submittedName>
        <fullName evidence="2">Stage II sporulation protein M</fullName>
    </submittedName>
</protein>
<evidence type="ECO:0000313" key="3">
    <source>
        <dbReference type="Proteomes" id="UP001596528"/>
    </source>
</evidence>
<dbReference type="Proteomes" id="UP001596528">
    <property type="component" value="Unassembled WGS sequence"/>
</dbReference>
<dbReference type="EMBL" id="JBHTGQ010000027">
    <property type="protein sequence ID" value="MFC7750696.1"/>
    <property type="molecule type" value="Genomic_DNA"/>
</dbReference>
<keyword evidence="1" id="KW-0472">Membrane</keyword>
<gene>
    <name evidence="2" type="primary">spoIIM</name>
    <name evidence="2" type="ORF">ACFQWB_12285</name>
</gene>
<dbReference type="InterPro" id="IPR002798">
    <property type="entry name" value="SpoIIM-like"/>
</dbReference>
<organism evidence="2 3">
    <name type="scientific">Paenibacillus thermoaerophilus</name>
    <dbReference type="NCBI Taxonomy" id="1215385"/>
    <lineage>
        <taxon>Bacteria</taxon>
        <taxon>Bacillati</taxon>
        <taxon>Bacillota</taxon>
        <taxon>Bacilli</taxon>
        <taxon>Bacillales</taxon>
        <taxon>Paenibacillaceae</taxon>
        <taxon>Paenibacillus</taxon>
    </lineage>
</organism>
<sequence length="217" mass="23466">MKDLAFGIRQQLQTQLPLFIFVFVLFAMGVLFGAFLVQALTLEQKEEMSRHLGSFFQSVMLDEPGSGQGSAFLAAFSLHVKWLVLIWLLGLSVIGLPFVLLLDFLKGVLVGFTVGYLTGQLSWKGLLVAMIAVLPQNLLVVPALMALSAASVVFSFQLVKYRLLQHPGIGLKPAFGRYARTAALAAAAVAFAALFEAYASPYLLQWISPMAAAGLKG</sequence>